<name>A0AAX1N788_9BACT</name>
<keyword evidence="2" id="KW-1185">Reference proteome</keyword>
<evidence type="ECO:0000313" key="2">
    <source>
        <dbReference type="Proteomes" id="UP000678679"/>
    </source>
</evidence>
<protein>
    <submittedName>
        <fullName evidence="1">Uncharacterized protein</fullName>
    </submittedName>
</protein>
<dbReference type="RefSeq" id="WP_066211067.1">
    <property type="nucleotide sequence ID" value="NZ_CP076132.1"/>
</dbReference>
<accession>A0AAX1N788</accession>
<dbReference type="AlphaFoldDB" id="A0AAX1N788"/>
<gene>
    <name evidence="1" type="ORF">KMW28_00530</name>
</gene>
<dbReference type="Proteomes" id="UP000678679">
    <property type="component" value="Chromosome 1"/>
</dbReference>
<proteinExistence type="predicted"/>
<organism evidence="1 2">
    <name type="scientific">Flammeovirga yaeyamensis</name>
    <dbReference type="NCBI Taxonomy" id="367791"/>
    <lineage>
        <taxon>Bacteria</taxon>
        <taxon>Pseudomonadati</taxon>
        <taxon>Bacteroidota</taxon>
        <taxon>Cytophagia</taxon>
        <taxon>Cytophagales</taxon>
        <taxon>Flammeovirgaceae</taxon>
        <taxon>Flammeovirga</taxon>
    </lineage>
</organism>
<evidence type="ECO:0000313" key="1">
    <source>
        <dbReference type="EMBL" id="QWG02105.1"/>
    </source>
</evidence>
<sequence length="86" mass="10031">MQLDKKQLTKERLNKSVLLIYNSDQDIHFSADELEKVMSDPNCEKFVNDSLQVKQTLNKLELKPRSKTIKNIMEFAMKANDEDNSN</sequence>
<dbReference type="KEGG" id="fya:KMW28_00530"/>
<dbReference type="EMBL" id="CP076132">
    <property type="protein sequence ID" value="QWG02105.1"/>
    <property type="molecule type" value="Genomic_DNA"/>
</dbReference>
<reference evidence="1 2" key="1">
    <citation type="submission" date="2021-05" db="EMBL/GenBank/DDBJ databases">
        <title>Comparative genomic studies on the polysaccharide-degrading batcterial strains of the Flammeovirga genus.</title>
        <authorList>
            <person name="Zewei F."/>
            <person name="Zheng Z."/>
            <person name="Yu L."/>
            <person name="Ruyue G."/>
            <person name="Yanhong M."/>
            <person name="Yuanyuan C."/>
            <person name="Jingyan G."/>
            <person name="Wenjun H."/>
        </authorList>
    </citation>
    <scope>NUCLEOTIDE SEQUENCE [LARGE SCALE GENOMIC DNA]</scope>
    <source>
        <strain evidence="1 2">NBRC:100898</strain>
    </source>
</reference>